<dbReference type="GO" id="GO:0006508">
    <property type="term" value="P:proteolysis"/>
    <property type="evidence" value="ECO:0007669"/>
    <property type="project" value="UniProtKB-KW"/>
</dbReference>
<dbReference type="Pfam" id="PF05922">
    <property type="entry name" value="Inhibitor_I9"/>
    <property type="match status" value="1"/>
</dbReference>
<reference evidence="2" key="1">
    <citation type="journal article" date="2017" name="Gigascience">
        <title>The genome draft of coconut (Cocos nucifera).</title>
        <authorList>
            <person name="Xiao Y."/>
            <person name="Xu P."/>
            <person name="Fan H."/>
            <person name="Baudouin L."/>
            <person name="Xia W."/>
            <person name="Bocs S."/>
            <person name="Xu J."/>
            <person name="Li Q."/>
            <person name="Guo A."/>
            <person name="Zhou L."/>
            <person name="Li J."/>
            <person name="Wu Y."/>
            <person name="Ma Z."/>
            <person name="Armero A."/>
            <person name="Issali A.E."/>
            <person name="Liu N."/>
            <person name="Peng M."/>
            <person name="Yang Y."/>
        </authorList>
    </citation>
    <scope>NUCLEOTIDE SEQUENCE</scope>
    <source>
        <tissue evidence="2">Spear leaf of Hainan Tall coconut</tissue>
    </source>
</reference>
<accession>A0A8K0HXZ1</accession>
<evidence type="ECO:0000313" key="3">
    <source>
        <dbReference type="Proteomes" id="UP000797356"/>
    </source>
</evidence>
<dbReference type="AlphaFoldDB" id="A0A8K0HXZ1"/>
<evidence type="ECO:0000259" key="1">
    <source>
        <dbReference type="Pfam" id="PF05922"/>
    </source>
</evidence>
<dbReference type="EMBL" id="CM017873">
    <property type="protein sequence ID" value="KAG1330341.1"/>
    <property type="molecule type" value="Genomic_DNA"/>
</dbReference>
<sequence length="119" mass="13608">MRGKTKLVCGYWEIIKEARELLAKMGNPEAEVYFVFLNFDPEYERLRANQSTKGSAELDAYLSSKHDQLLQKLLQPNTYKKRSSLAIVDGFAVEITEKQAAILRSAKEVRVVEKNQELA</sequence>
<evidence type="ECO:0000313" key="2">
    <source>
        <dbReference type="EMBL" id="KAG1330341.1"/>
    </source>
</evidence>
<dbReference type="GO" id="GO:0008233">
    <property type="term" value="F:peptidase activity"/>
    <property type="evidence" value="ECO:0007669"/>
    <property type="project" value="UniProtKB-KW"/>
</dbReference>
<dbReference type="PANTHER" id="PTHR37379">
    <property type="entry name" value="OS01G0220500 PROTEIN"/>
    <property type="match status" value="1"/>
</dbReference>
<feature type="domain" description="Inhibitor I9" evidence="1">
    <location>
        <begin position="63"/>
        <end position="118"/>
    </location>
</feature>
<proteinExistence type="predicted"/>
<organism evidence="2 3">
    <name type="scientific">Cocos nucifera</name>
    <name type="common">Coconut palm</name>
    <dbReference type="NCBI Taxonomy" id="13894"/>
    <lineage>
        <taxon>Eukaryota</taxon>
        <taxon>Viridiplantae</taxon>
        <taxon>Streptophyta</taxon>
        <taxon>Embryophyta</taxon>
        <taxon>Tracheophyta</taxon>
        <taxon>Spermatophyta</taxon>
        <taxon>Magnoliopsida</taxon>
        <taxon>Liliopsida</taxon>
        <taxon>Arecaceae</taxon>
        <taxon>Arecoideae</taxon>
        <taxon>Cocoseae</taxon>
        <taxon>Attaleinae</taxon>
        <taxon>Cocos</taxon>
    </lineage>
</organism>
<gene>
    <name evidence="2" type="ORF">COCNU_02G003090</name>
</gene>
<keyword evidence="2" id="KW-0645">Protease</keyword>
<dbReference type="OrthoDB" id="1537661at2759"/>
<reference evidence="2" key="2">
    <citation type="submission" date="2019-07" db="EMBL/GenBank/DDBJ databases">
        <authorList>
            <person name="Yang Y."/>
            <person name="Bocs S."/>
            <person name="Baudouin L."/>
        </authorList>
    </citation>
    <scope>NUCLEOTIDE SEQUENCE</scope>
    <source>
        <tissue evidence="2">Spear leaf of Hainan Tall coconut</tissue>
    </source>
</reference>
<dbReference type="PANTHER" id="PTHR37379:SF1">
    <property type="entry name" value="OS01G0220500 PROTEIN"/>
    <property type="match status" value="1"/>
</dbReference>
<keyword evidence="3" id="KW-1185">Reference proteome</keyword>
<name>A0A8K0HXZ1_COCNU</name>
<dbReference type="InterPro" id="IPR010259">
    <property type="entry name" value="S8pro/Inhibitor_I9"/>
</dbReference>
<keyword evidence="2" id="KW-0378">Hydrolase</keyword>
<protein>
    <submittedName>
        <fullName evidence="2">Putative Subtilisin-like protease SBT2.4</fullName>
    </submittedName>
</protein>
<dbReference type="Proteomes" id="UP000797356">
    <property type="component" value="Chromosome 2"/>
</dbReference>
<comment type="caution">
    <text evidence="2">The sequence shown here is derived from an EMBL/GenBank/DDBJ whole genome shotgun (WGS) entry which is preliminary data.</text>
</comment>